<feature type="compositionally biased region" description="Polar residues" evidence="8">
    <location>
        <begin position="1315"/>
        <end position="1340"/>
    </location>
</feature>
<dbReference type="GO" id="GO:1990316">
    <property type="term" value="C:Atg1/ULK1 kinase complex"/>
    <property type="evidence" value="ECO:0007669"/>
    <property type="project" value="TreeGrafter"/>
</dbReference>
<evidence type="ECO:0000259" key="10">
    <source>
        <dbReference type="Pfam" id="PF10377"/>
    </source>
</evidence>
<evidence type="ECO:0000259" key="9">
    <source>
        <dbReference type="Pfam" id="PF04108"/>
    </source>
</evidence>
<keyword evidence="2 6" id="KW-0813">Transport</keyword>
<evidence type="ECO:0000256" key="8">
    <source>
        <dbReference type="SAM" id="MobiDB-lite"/>
    </source>
</evidence>
<dbReference type="EMBL" id="RBNJ01008334">
    <property type="protein sequence ID" value="RUS27458.1"/>
    <property type="molecule type" value="Genomic_DNA"/>
</dbReference>
<feature type="region of interest" description="Disordered" evidence="8">
    <location>
        <begin position="1271"/>
        <end position="1411"/>
    </location>
</feature>
<keyword evidence="5 7" id="KW-0175">Coiled coil</keyword>
<evidence type="ECO:0000256" key="4">
    <source>
        <dbReference type="ARBA" id="ARBA00023006"/>
    </source>
</evidence>
<keyword evidence="12" id="KW-1185">Reference proteome</keyword>
<feature type="region of interest" description="Disordered" evidence="8">
    <location>
        <begin position="239"/>
        <end position="259"/>
    </location>
</feature>
<feature type="compositionally biased region" description="Basic and acidic residues" evidence="8">
    <location>
        <begin position="1062"/>
        <end position="1074"/>
    </location>
</feature>
<protein>
    <recommendedName>
        <fullName evidence="6">Autophagy-related protein 11</fullName>
    </recommendedName>
</protein>
<evidence type="ECO:0000313" key="12">
    <source>
        <dbReference type="Proteomes" id="UP000274822"/>
    </source>
</evidence>
<feature type="region of interest" description="Disordered" evidence="8">
    <location>
        <begin position="473"/>
        <end position="528"/>
    </location>
</feature>
<feature type="compositionally biased region" description="Polar residues" evidence="8">
    <location>
        <begin position="1401"/>
        <end position="1411"/>
    </location>
</feature>
<keyword evidence="6" id="KW-0926">Vacuole</keyword>
<dbReference type="PANTHER" id="PTHR13222">
    <property type="entry name" value="RB1-INDUCIBLE COILED-COIL"/>
    <property type="match status" value="1"/>
</dbReference>
<reference evidence="11 12" key="1">
    <citation type="journal article" date="2018" name="New Phytol.">
        <title>Phylogenomics of Endogonaceae and evolution of mycorrhizas within Mucoromycota.</title>
        <authorList>
            <person name="Chang Y."/>
            <person name="Desiro A."/>
            <person name="Na H."/>
            <person name="Sandor L."/>
            <person name="Lipzen A."/>
            <person name="Clum A."/>
            <person name="Barry K."/>
            <person name="Grigoriev I.V."/>
            <person name="Martin F.M."/>
            <person name="Stajich J.E."/>
            <person name="Smith M.E."/>
            <person name="Bonito G."/>
            <person name="Spatafora J.W."/>
        </authorList>
    </citation>
    <scope>NUCLEOTIDE SEQUENCE [LARGE SCALE GENOMIC DNA]</scope>
    <source>
        <strain evidence="11 12">AD002</strain>
    </source>
</reference>
<keyword evidence="6" id="KW-0472">Membrane</keyword>
<proteinExistence type="inferred from homology"/>
<evidence type="ECO:0000256" key="5">
    <source>
        <dbReference type="ARBA" id="ARBA00023054"/>
    </source>
</evidence>
<comment type="subcellular location">
    <subcellularLocation>
        <location evidence="6">Preautophagosomal structure membrane</location>
        <topology evidence="6">Peripheral membrane protein</topology>
    </subcellularLocation>
    <subcellularLocation>
        <location evidence="6">Vacuole membrane</location>
        <topology evidence="6">Peripheral membrane protein</topology>
    </subcellularLocation>
    <text evidence="6">During pexophagy, accumulates in the vacuolar membrane region, where the peroxisomes contact the vacuole.</text>
</comment>
<dbReference type="GO" id="GO:0000045">
    <property type="term" value="P:autophagosome assembly"/>
    <property type="evidence" value="ECO:0007669"/>
    <property type="project" value="UniProtKB-UniRule"/>
</dbReference>
<feature type="compositionally biased region" description="Low complexity" evidence="8">
    <location>
        <begin position="1271"/>
        <end position="1282"/>
    </location>
</feature>
<comment type="function">
    <text evidence="6">Involved in cytoplasm to vacuole transport (Cvt), pexophagy, mitophagy and nucleophagy. Recruits mitochondria for their selective degradation via autophagy (mitophagy) during starvation. Works as scaffold proteins that recruit ATG proteins to the pre-autophagosome (PAS), the site of vesicle/autophagosome formation. Required for the Cvt vesicles completion.</text>
</comment>
<dbReference type="GO" id="GO:1903599">
    <property type="term" value="P:positive regulation of autophagy of mitochondrion"/>
    <property type="evidence" value="ECO:0007669"/>
    <property type="project" value="UniProtKB-UniRule"/>
</dbReference>
<dbReference type="GO" id="GO:0061709">
    <property type="term" value="P:reticulophagy"/>
    <property type="evidence" value="ECO:0007669"/>
    <property type="project" value="TreeGrafter"/>
</dbReference>
<keyword evidence="4 6" id="KW-0072">Autophagy</keyword>
<dbReference type="PANTHER" id="PTHR13222:SF1">
    <property type="entry name" value="RB1-INDUCIBLE COILED-COIL PROTEIN 1"/>
    <property type="match status" value="1"/>
</dbReference>
<dbReference type="GO" id="GO:0060090">
    <property type="term" value="F:molecular adaptor activity"/>
    <property type="evidence" value="ECO:0007669"/>
    <property type="project" value="TreeGrafter"/>
</dbReference>
<dbReference type="GO" id="GO:0034517">
    <property type="term" value="P:ribophagy"/>
    <property type="evidence" value="ECO:0007669"/>
    <property type="project" value="TreeGrafter"/>
</dbReference>
<evidence type="ECO:0000256" key="2">
    <source>
        <dbReference type="ARBA" id="ARBA00022448"/>
    </source>
</evidence>
<feature type="compositionally biased region" description="Low complexity" evidence="8">
    <location>
        <begin position="1341"/>
        <end position="1352"/>
    </location>
</feature>
<dbReference type="GO" id="GO:0019901">
    <property type="term" value="F:protein kinase binding"/>
    <property type="evidence" value="ECO:0007669"/>
    <property type="project" value="TreeGrafter"/>
</dbReference>
<organism evidence="11 12">
    <name type="scientific">Jimgerdemannia flammicorona</name>
    <dbReference type="NCBI Taxonomy" id="994334"/>
    <lineage>
        <taxon>Eukaryota</taxon>
        <taxon>Fungi</taxon>
        <taxon>Fungi incertae sedis</taxon>
        <taxon>Mucoromycota</taxon>
        <taxon>Mucoromycotina</taxon>
        <taxon>Endogonomycetes</taxon>
        <taxon>Endogonales</taxon>
        <taxon>Endogonaceae</taxon>
        <taxon>Jimgerdemannia</taxon>
    </lineage>
</organism>
<feature type="region of interest" description="Disordered" evidence="8">
    <location>
        <begin position="694"/>
        <end position="718"/>
    </location>
</feature>
<feature type="compositionally biased region" description="Polar residues" evidence="8">
    <location>
        <begin position="1283"/>
        <end position="1294"/>
    </location>
</feature>
<gene>
    <name evidence="11" type="ORF">BC938DRAFT_483221</name>
</gene>
<feature type="region of interest" description="Disordered" evidence="8">
    <location>
        <begin position="634"/>
        <end position="653"/>
    </location>
</feature>
<dbReference type="GO" id="GO:0000422">
    <property type="term" value="P:autophagy of mitochondrion"/>
    <property type="evidence" value="ECO:0007669"/>
    <property type="project" value="TreeGrafter"/>
</dbReference>
<feature type="coiled-coil region" evidence="7">
    <location>
        <begin position="599"/>
        <end position="633"/>
    </location>
</feature>
<sequence length="1411" mass="157951">MEPQIAPVNGTLLNSLRTKRATSKLALSQHCDLYLGLFRNNDALSQTYLQTTTSHAHLAGDLCAEQRIQHMALNVAQANLDAHARSSAQQHDRFSELSRRDLARQSAVLAGIDADVEALRRVRVHPRVVENMVINGKKGGKDGMTLAEFVDLKEVAEARSRAKSAYEGLVGQTQDLFTTVVGIQQGTEGLKRQGFGDVDLKLVDAKAAEVEEALHKVVEIRDKIQRDLSRVQDKIAELLHHPPFPQPNTSTSTTRSGAQLAPVSAATGFPAPAPLPSHARKTFEAFDHLAEIHMREYLPELERREDQARRGVLYLAQSKARMIDAFARQMKSVSQLQSAIAGIVPTMNTIEGGVKALRREVDEGPCGGVKRVVAAYGALMIELVRRKEYTNILLENASTLADLLAHFRSQEQRRRDTFRSDLGKSLPFGIDGMEDLPPYPEISMPGQRDRLPEIGKDDVKDLLSFLRTTYMPAPPSVDITPSTSSPLSPSAIRRPPSSLDHPRSMSRGGGSGGGPIPPQSQPQTESTGRDKILQTLGRMNRQVEGMRGEFIFPTAHRAGPSRATTLARLGATREASQAGTVGGLVQQSTREVVETDELLFQKSRALETAEERIKNYESRIKSLEDTLHRTYRSTSTLPLPAPQPSRADSPSISSSTYSVVDAAEDANVKTDAAAKAETWRIRCTELERRVEELQKEREREVASAKSEAEERKDEFRTELARERAKADEIQELLERERKAWSEERKMIDTEWEERGREWEERAREWVASAEEKDRTEEDLKAQISELEGLLDEERQTYEENRMSLLREVQTQAHLAERRIADVEVELKDKIRELEQTIERQNNEHAQRVAFHEQMNETQRAEQELQRRGAREEHERAIKSLWDEVEREKETARREVEEVWRERVVEKERAFEEERREWGREKKKHAGDRERLLAEVEALKMQITDKEEIRRRQEQIKEEFKEAKRSVSTLLRITGSTAESTASEEDTLDDLLRRLDDNIAWLLQTRVALEESVRTADDRVAAETKRREEAAALASEVTSQLLAYHHGVVDGLVKGLNLDKEAEGAGKEKVTDKAAEPASTEVDSETRTPEEVLEMTRSLNFDETLEKVKRKVAESRETTKRWYKECKMLKEKYTMVKAEASEKIAFRNFKVGDVALFLPTRNTNGNFPGNPWAAFNFLAPHCFLKQTESAVKAMKTREWIIARILSTTECLVDSNNPGSNPYGLADGLKFYEFEVDTEWQHKSLSLHRSQTASPSSSHKASASNANLMSSSAMMSASSIMSRSQVDSPQTDGQATSPVSPNNSSPPPNVLGRASVPVTTSAASPTVPPISQSNSPYSLNRNSSLAAALPTSPSQHHSVLSASTPSLTRNTNLNNVSPPSSFITNSPAPTTASPRSRSDQFGDWSNSPTMTDF</sequence>
<feature type="compositionally biased region" description="Polar residues" evidence="8">
    <location>
        <begin position="247"/>
        <end position="257"/>
    </location>
</feature>
<dbReference type="Pfam" id="PF04108">
    <property type="entry name" value="ATG17_like"/>
    <property type="match status" value="1"/>
</dbReference>
<feature type="coiled-coil region" evidence="7">
    <location>
        <begin position="769"/>
        <end position="874"/>
    </location>
</feature>
<feature type="compositionally biased region" description="Low complexity" evidence="8">
    <location>
        <begin position="480"/>
        <end position="490"/>
    </location>
</feature>
<dbReference type="InterPro" id="IPR040040">
    <property type="entry name" value="ATG11"/>
</dbReference>
<feature type="region of interest" description="Disordered" evidence="8">
    <location>
        <begin position="1062"/>
        <end position="1088"/>
    </location>
</feature>
<accession>A0A433QCC2</accession>
<evidence type="ECO:0000313" key="11">
    <source>
        <dbReference type="EMBL" id="RUS27458.1"/>
    </source>
</evidence>
<comment type="subunit">
    <text evidence="6">Homodimer.</text>
</comment>
<dbReference type="Pfam" id="PF10377">
    <property type="entry name" value="ATG11"/>
    <property type="match status" value="1"/>
</dbReference>
<feature type="region of interest" description="Disordered" evidence="8">
    <location>
        <begin position="429"/>
        <end position="454"/>
    </location>
</feature>
<comment type="caution">
    <text evidence="11">The sequence shown here is derived from an EMBL/GenBank/DDBJ whole genome shotgun (WGS) entry which is preliminary data.</text>
</comment>
<feature type="compositionally biased region" description="Polar residues" evidence="8">
    <location>
        <begin position="1353"/>
        <end position="1393"/>
    </location>
</feature>
<dbReference type="InterPro" id="IPR045326">
    <property type="entry name" value="ATG17-like_dom"/>
</dbReference>
<name>A0A433QCC2_9FUNG</name>
<keyword evidence="3 6" id="KW-0653">Protein transport</keyword>
<evidence type="ECO:0000256" key="1">
    <source>
        <dbReference type="ARBA" id="ARBA00009729"/>
    </source>
</evidence>
<dbReference type="InterPro" id="IPR019460">
    <property type="entry name" value="Atg11_C"/>
</dbReference>
<dbReference type="Proteomes" id="UP000274822">
    <property type="component" value="Unassembled WGS sequence"/>
</dbReference>
<feature type="coiled-coil region" evidence="7">
    <location>
        <begin position="921"/>
        <end position="965"/>
    </location>
</feature>
<evidence type="ECO:0000256" key="7">
    <source>
        <dbReference type="SAM" id="Coils"/>
    </source>
</evidence>
<dbReference type="GO" id="GO:0005774">
    <property type="term" value="C:vacuolar membrane"/>
    <property type="evidence" value="ECO:0007669"/>
    <property type="project" value="UniProtKB-SubCell"/>
</dbReference>
<dbReference type="GO" id="GO:0015031">
    <property type="term" value="P:protein transport"/>
    <property type="evidence" value="ECO:0007669"/>
    <property type="project" value="UniProtKB-KW"/>
</dbReference>
<comment type="similarity">
    <text evidence="1 6">Belongs to the ATG11 family.</text>
</comment>
<feature type="domain" description="Autophagy-related protein 11 C-terminal" evidence="10">
    <location>
        <begin position="1105"/>
        <end position="1235"/>
    </location>
</feature>
<dbReference type="GO" id="GO:0034045">
    <property type="term" value="C:phagophore assembly site membrane"/>
    <property type="evidence" value="ECO:0007669"/>
    <property type="project" value="UniProtKB-SubCell"/>
</dbReference>
<evidence type="ECO:0000256" key="6">
    <source>
        <dbReference type="RuleBase" id="RU367075"/>
    </source>
</evidence>
<feature type="domain" description="Autophagy protein ATG17-like" evidence="9">
    <location>
        <begin position="44"/>
        <end position="424"/>
    </location>
</feature>
<dbReference type="GO" id="GO:0034727">
    <property type="term" value="P:piecemeal microautophagy of the nucleus"/>
    <property type="evidence" value="ECO:0007669"/>
    <property type="project" value="TreeGrafter"/>
</dbReference>
<evidence type="ECO:0000256" key="3">
    <source>
        <dbReference type="ARBA" id="ARBA00022927"/>
    </source>
</evidence>